<feature type="non-terminal residue" evidence="1">
    <location>
        <position position="1"/>
    </location>
</feature>
<organism evidence="1 2">
    <name type="scientific">Melipona bicolor</name>
    <dbReference type="NCBI Taxonomy" id="60889"/>
    <lineage>
        <taxon>Eukaryota</taxon>
        <taxon>Metazoa</taxon>
        <taxon>Ecdysozoa</taxon>
        <taxon>Arthropoda</taxon>
        <taxon>Hexapoda</taxon>
        <taxon>Insecta</taxon>
        <taxon>Pterygota</taxon>
        <taxon>Neoptera</taxon>
        <taxon>Endopterygota</taxon>
        <taxon>Hymenoptera</taxon>
        <taxon>Apocrita</taxon>
        <taxon>Aculeata</taxon>
        <taxon>Apoidea</taxon>
        <taxon>Anthophila</taxon>
        <taxon>Apidae</taxon>
        <taxon>Melipona</taxon>
    </lineage>
</organism>
<sequence>PAAAGERNTGRCETAIALVAPVAKNKYRRTAINAAQTGGLACGASAMGNGVNEQKERATVDAWKQAR</sequence>
<dbReference type="Proteomes" id="UP001177670">
    <property type="component" value="Unassembled WGS sequence"/>
</dbReference>
<comment type="caution">
    <text evidence="1">The sequence shown here is derived from an EMBL/GenBank/DDBJ whole genome shotgun (WGS) entry which is preliminary data.</text>
</comment>
<protein>
    <submittedName>
        <fullName evidence="1">Uncharacterized protein</fullName>
    </submittedName>
</protein>
<evidence type="ECO:0000313" key="2">
    <source>
        <dbReference type="Proteomes" id="UP001177670"/>
    </source>
</evidence>
<keyword evidence="2" id="KW-1185">Reference proteome</keyword>
<dbReference type="EMBL" id="JAHYIQ010000003">
    <property type="protein sequence ID" value="KAK1133408.1"/>
    <property type="molecule type" value="Genomic_DNA"/>
</dbReference>
<gene>
    <name evidence="1" type="ORF">K0M31_011219</name>
</gene>
<evidence type="ECO:0000313" key="1">
    <source>
        <dbReference type="EMBL" id="KAK1133408.1"/>
    </source>
</evidence>
<dbReference type="AlphaFoldDB" id="A0AA40G940"/>
<reference evidence="1" key="1">
    <citation type="submission" date="2021-10" db="EMBL/GenBank/DDBJ databases">
        <title>Melipona bicolor Genome sequencing and assembly.</title>
        <authorList>
            <person name="Araujo N.S."/>
            <person name="Arias M.C."/>
        </authorList>
    </citation>
    <scope>NUCLEOTIDE SEQUENCE</scope>
    <source>
        <strain evidence="1">USP_2M_L1-L4_2017</strain>
        <tissue evidence="1">Whole body</tissue>
    </source>
</reference>
<proteinExistence type="predicted"/>
<name>A0AA40G940_9HYME</name>
<accession>A0AA40G940</accession>